<reference evidence="14 15" key="1">
    <citation type="submission" date="2019-04" db="EMBL/GenBank/DDBJ databases">
        <authorList>
            <person name="Dong K."/>
        </authorList>
    </citation>
    <scope>NUCLEOTIDE SEQUENCE [LARGE SCALE GENOMIC DNA]</scope>
    <source>
        <strain evidence="15">dk3543</strain>
    </source>
</reference>
<feature type="domain" description="Anti-sigma-K factor RskA N-terminal" evidence="13">
    <location>
        <begin position="7"/>
        <end position="44"/>
    </location>
</feature>
<feature type="domain" description="Anti-sigma K factor RskA C-terminal" evidence="12">
    <location>
        <begin position="98"/>
        <end position="233"/>
    </location>
</feature>
<evidence type="ECO:0000256" key="11">
    <source>
        <dbReference type="SAM" id="Phobius"/>
    </source>
</evidence>
<evidence type="ECO:0000256" key="10">
    <source>
        <dbReference type="ARBA" id="ARBA00030803"/>
    </source>
</evidence>
<evidence type="ECO:0000256" key="6">
    <source>
        <dbReference type="ARBA" id="ARBA00023015"/>
    </source>
</evidence>
<dbReference type="PANTHER" id="PTHR37461">
    <property type="entry name" value="ANTI-SIGMA-K FACTOR RSKA"/>
    <property type="match status" value="1"/>
</dbReference>
<evidence type="ECO:0000256" key="8">
    <source>
        <dbReference type="ARBA" id="ARBA00023163"/>
    </source>
</evidence>
<keyword evidence="5 11" id="KW-1133">Transmembrane helix</keyword>
<keyword evidence="8" id="KW-0804">Transcription</keyword>
<name>A0A4U2YV28_9ACTN</name>
<feature type="transmembrane region" description="Helical" evidence="11">
    <location>
        <begin position="97"/>
        <end position="119"/>
    </location>
</feature>
<dbReference type="PANTHER" id="PTHR37461:SF1">
    <property type="entry name" value="ANTI-SIGMA-K FACTOR RSKA"/>
    <property type="match status" value="1"/>
</dbReference>
<evidence type="ECO:0000259" key="13">
    <source>
        <dbReference type="Pfam" id="PF22618"/>
    </source>
</evidence>
<dbReference type="InterPro" id="IPR018764">
    <property type="entry name" value="RskA_C"/>
</dbReference>
<keyword evidence="7 11" id="KW-0472">Membrane</keyword>
<evidence type="ECO:0000256" key="5">
    <source>
        <dbReference type="ARBA" id="ARBA00022989"/>
    </source>
</evidence>
<keyword evidence="6" id="KW-0805">Transcription regulation</keyword>
<dbReference type="Gene3D" id="1.10.10.1320">
    <property type="entry name" value="Anti-sigma factor, zinc-finger domain"/>
    <property type="match status" value="1"/>
</dbReference>
<dbReference type="AlphaFoldDB" id="A0A4U2YV28"/>
<dbReference type="GO" id="GO:0005886">
    <property type="term" value="C:plasma membrane"/>
    <property type="evidence" value="ECO:0007669"/>
    <property type="project" value="UniProtKB-SubCell"/>
</dbReference>
<dbReference type="InterPro" id="IPR051474">
    <property type="entry name" value="Anti-sigma-K/W_factor"/>
</dbReference>
<dbReference type="InterPro" id="IPR041916">
    <property type="entry name" value="Anti_sigma_zinc_sf"/>
</dbReference>
<evidence type="ECO:0000256" key="2">
    <source>
        <dbReference type="ARBA" id="ARBA00004236"/>
    </source>
</evidence>
<comment type="caution">
    <text evidence="14">The sequence shown here is derived from an EMBL/GenBank/DDBJ whole genome shotgun (WGS) entry which is preliminary data.</text>
</comment>
<evidence type="ECO:0000256" key="9">
    <source>
        <dbReference type="ARBA" id="ARBA00029829"/>
    </source>
</evidence>
<dbReference type="GO" id="GO:0016989">
    <property type="term" value="F:sigma factor antagonist activity"/>
    <property type="evidence" value="ECO:0007669"/>
    <property type="project" value="TreeGrafter"/>
</dbReference>
<evidence type="ECO:0000256" key="7">
    <source>
        <dbReference type="ARBA" id="ARBA00023136"/>
    </source>
</evidence>
<evidence type="ECO:0000256" key="4">
    <source>
        <dbReference type="ARBA" id="ARBA00022692"/>
    </source>
</evidence>
<protein>
    <recommendedName>
        <fullName evidence="10">Regulator of SigK</fullName>
    </recommendedName>
    <alternativeName>
        <fullName evidence="9">Sigma-K anti-sigma factor RskA</fullName>
    </alternativeName>
</protein>
<comment type="subcellular location">
    <subcellularLocation>
        <location evidence="2">Cell membrane</location>
    </subcellularLocation>
    <subcellularLocation>
        <location evidence="1">Membrane</location>
        <topology evidence="1">Single-pass membrane protein</topology>
    </subcellularLocation>
</comment>
<dbReference type="EMBL" id="SZPY01000001">
    <property type="protein sequence ID" value="TKI63961.1"/>
    <property type="molecule type" value="Genomic_DNA"/>
</dbReference>
<dbReference type="RefSeq" id="WP_137064425.1">
    <property type="nucleotide sequence ID" value="NZ_CP040748.1"/>
</dbReference>
<sequence length="241" mass="25394">MNDIHLLTGAYALDALDPDERARFEAHVVDCPECAEEVAELRETATMLSELEPVAPPAELRTGILDLVAQVRPLPPEVPHDAPVELSTRRRRRRLPLIAAAAALVIVGAGAGIGVWSPWEANSPSLSAAEQVIAAEDAEREVVDLGEAGRATVVRSVSEEGAVLMTEDMVAPPKGKVYQVWFQTSDDDMVPAGVMEPVPNQTLLLDGPAADATGVGITVEPIGGSKAPTSDPIALFDLAEG</sequence>
<proteinExistence type="predicted"/>
<evidence type="ECO:0000256" key="1">
    <source>
        <dbReference type="ARBA" id="ARBA00004167"/>
    </source>
</evidence>
<dbReference type="OrthoDB" id="153510at2"/>
<dbReference type="GO" id="GO:0006417">
    <property type="term" value="P:regulation of translation"/>
    <property type="evidence" value="ECO:0007669"/>
    <property type="project" value="TreeGrafter"/>
</dbReference>
<dbReference type="Pfam" id="PF10099">
    <property type="entry name" value="RskA_C"/>
    <property type="match status" value="1"/>
</dbReference>
<keyword evidence="3" id="KW-1003">Cell membrane</keyword>
<gene>
    <name evidence="14" type="ORF">FC770_01920</name>
</gene>
<organism evidence="14 15">
    <name type="scientific">Nocardioides jishulii</name>
    <dbReference type="NCBI Taxonomy" id="2575440"/>
    <lineage>
        <taxon>Bacteria</taxon>
        <taxon>Bacillati</taxon>
        <taxon>Actinomycetota</taxon>
        <taxon>Actinomycetes</taxon>
        <taxon>Propionibacteriales</taxon>
        <taxon>Nocardioidaceae</taxon>
        <taxon>Nocardioides</taxon>
    </lineage>
</organism>
<evidence type="ECO:0000259" key="12">
    <source>
        <dbReference type="Pfam" id="PF10099"/>
    </source>
</evidence>
<evidence type="ECO:0000256" key="3">
    <source>
        <dbReference type="ARBA" id="ARBA00022475"/>
    </source>
</evidence>
<dbReference type="InterPro" id="IPR053877">
    <property type="entry name" value="RskA_N"/>
</dbReference>
<evidence type="ECO:0000313" key="15">
    <source>
        <dbReference type="Proteomes" id="UP000307808"/>
    </source>
</evidence>
<dbReference type="Pfam" id="PF22618">
    <property type="entry name" value="RskA_N"/>
    <property type="match status" value="1"/>
</dbReference>
<keyword evidence="4 11" id="KW-0812">Transmembrane</keyword>
<accession>A0A4U2YV28</accession>
<evidence type="ECO:0000313" key="14">
    <source>
        <dbReference type="EMBL" id="TKI63961.1"/>
    </source>
</evidence>
<dbReference type="Proteomes" id="UP000307808">
    <property type="component" value="Unassembled WGS sequence"/>
</dbReference>
<keyword evidence="15" id="KW-1185">Reference proteome</keyword>